<evidence type="ECO:0000313" key="3">
    <source>
        <dbReference type="EMBL" id="KAF4616806.1"/>
    </source>
</evidence>
<feature type="chain" id="PRO_5034905724" evidence="2">
    <location>
        <begin position="21"/>
        <end position="354"/>
    </location>
</feature>
<reference evidence="3 4" key="1">
    <citation type="submission" date="2019-12" db="EMBL/GenBank/DDBJ databases">
        <authorList>
            <person name="Floudas D."/>
            <person name="Bentzer J."/>
            <person name="Ahren D."/>
            <person name="Johansson T."/>
            <person name="Persson P."/>
            <person name="Tunlid A."/>
        </authorList>
    </citation>
    <scope>NUCLEOTIDE SEQUENCE [LARGE SCALE GENOMIC DNA]</scope>
    <source>
        <strain evidence="3 4">CBS 102.39</strain>
    </source>
</reference>
<comment type="caution">
    <text evidence="3">The sequence shown here is derived from an EMBL/GenBank/DDBJ whole genome shotgun (WGS) entry which is preliminary data.</text>
</comment>
<keyword evidence="4" id="KW-1185">Reference proteome</keyword>
<accession>A0A8H4QTY7</accession>
<proteinExistence type="predicted"/>
<feature type="signal peptide" evidence="2">
    <location>
        <begin position="1"/>
        <end position="20"/>
    </location>
</feature>
<organism evidence="3 4">
    <name type="scientific">Agrocybe pediades</name>
    <dbReference type="NCBI Taxonomy" id="84607"/>
    <lineage>
        <taxon>Eukaryota</taxon>
        <taxon>Fungi</taxon>
        <taxon>Dikarya</taxon>
        <taxon>Basidiomycota</taxon>
        <taxon>Agaricomycotina</taxon>
        <taxon>Agaricomycetes</taxon>
        <taxon>Agaricomycetidae</taxon>
        <taxon>Agaricales</taxon>
        <taxon>Agaricineae</taxon>
        <taxon>Strophariaceae</taxon>
        <taxon>Agrocybe</taxon>
    </lineage>
</organism>
<keyword evidence="2" id="KW-0732">Signal</keyword>
<gene>
    <name evidence="3" type="ORF">D9613_008403</name>
</gene>
<evidence type="ECO:0000256" key="2">
    <source>
        <dbReference type="SAM" id="SignalP"/>
    </source>
</evidence>
<name>A0A8H4QTY7_9AGAR</name>
<feature type="compositionally biased region" description="Basic residues" evidence="1">
    <location>
        <begin position="56"/>
        <end position="80"/>
    </location>
</feature>
<sequence>MRSFIGLLIFVLCFLEVVFAVPAPVGSSHSIQKKGAASLSAKKIVPNKAPAIKHAVAPKKKAPTKSRIPKTKTALKRTASKKSAPLKTKTSPKKTPPKGTPEKKTAPVTKKIEPKTTCALKNKGPAAVSKKVKREEVDFGITRRSPAEFIGFHGTTGPTAAQYMSAGRSGKHLPILAKGFNGNDAELGLGLYVTDDVDFAHSFAVGAANLRNHKENLSGKNELIGKVCEVEAISEAEWDDRTPKIWVPDEMLTRSRTGGESIGLSEMNSMAQCQGFDPNETVKFSAMDIGSAGKPRSSGNQFVVPTTQFNKIFIRKCMSVTGQTKTAEIIKFFGRETWPQYDFGNLKEKWHIKT</sequence>
<feature type="region of interest" description="Disordered" evidence="1">
    <location>
        <begin position="53"/>
        <end position="107"/>
    </location>
</feature>
<dbReference type="Proteomes" id="UP000521872">
    <property type="component" value="Unassembled WGS sequence"/>
</dbReference>
<evidence type="ECO:0000256" key="1">
    <source>
        <dbReference type="SAM" id="MobiDB-lite"/>
    </source>
</evidence>
<dbReference type="EMBL" id="JAACJL010000031">
    <property type="protein sequence ID" value="KAF4616806.1"/>
    <property type="molecule type" value="Genomic_DNA"/>
</dbReference>
<evidence type="ECO:0000313" key="4">
    <source>
        <dbReference type="Proteomes" id="UP000521872"/>
    </source>
</evidence>
<dbReference type="AlphaFoldDB" id="A0A8H4QTY7"/>
<protein>
    <submittedName>
        <fullName evidence="3">Uncharacterized protein</fullName>
    </submittedName>
</protein>